<feature type="region of interest" description="Disordered" evidence="2">
    <location>
        <begin position="1"/>
        <end position="21"/>
    </location>
</feature>
<keyword evidence="1" id="KW-0175">Coiled coil</keyword>
<dbReference type="EMBL" id="JARAWP010000051">
    <property type="protein sequence ID" value="MDX3025632.1"/>
    <property type="molecule type" value="Genomic_DNA"/>
</dbReference>
<accession>A0ABU4MDP3</accession>
<evidence type="ECO:0000313" key="4">
    <source>
        <dbReference type="Proteomes" id="UP001272987"/>
    </source>
</evidence>
<feature type="compositionally biased region" description="Polar residues" evidence="2">
    <location>
        <begin position="10"/>
        <end position="21"/>
    </location>
</feature>
<dbReference type="RefSeq" id="WP_319167626.1">
    <property type="nucleotide sequence ID" value="NZ_JARAWP010000051.1"/>
</dbReference>
<protein>
    <submittedName>
        <fullName evidence="3">Uncharacterized protein</fullName>
    </submittedName>
</protein>
<comment type="caution">
    <text evidence="3">The sequence shown here is derived from an EMBL/GenBank/DDBJ whole genome shotgun (WGS) entry which is preliminary data.</text>
</comment>
<feature type="coiled-coil region" evidence="1">
    <location>
        <begin position="29"/>
        <end position="56"/>
    </location>
</feature>
<feature type="compositionally biased region" description="Low complexity" evidence="2">
    <location>
        <begin position="73"/>
        <end position="82"/>
    </location>
</feature>
<gene>
    <name evidence="3" type="ORF">PV666_48395</name>
</gene>
<name>A0ABU4MDP3_9ACTN</name>
<evidence type="ECO:0000256" key="1">
    <source>
        <dbReference type="SAM" id="Coils"/>
    </source>
</evidence>
<feature type="region of interest" description="Disordered" evidence="2">
    <location>
        <begin position="69"/>
        <end position="95"/>
    </location>
</feature>
<proteinExistence type="predicted"/>
<dbReference type="Proteomes" id="UP001272987">
    <property type="component" value="Unassembled WGS sequence"/>
</dbReference>
<sequence>MDSTADPPENETSASELTSQYITRVTSDLDLNVKEQERLQGEVESLRKQLASLQHDHTVLVNMRNVLGSTGLPAESTPAPEGAAPPSPLPSASFPAIRQRWPGSTDEYGNDYETYAVGLQSTARRLSADGAVRVRLVTGTLADY</sequence>
<evidence type="ECO:0000256" key="2">
    <source>
        <dbReference type="SAM" id="MobiDB-lite"/>
    </source>
</evidence>
<keyword evidence="4" id="KW-1185">Reference proteome</keyword>
<reference evidence="3 4" key="1">
    <citation type="journal article" date="2023" name="Microb. Genom.">
        <title>Mesoterricola silvestris gen. nov., sp. nov., Mesoterricola sediminis sp. nov., Geothrix oryzae sp. nov., Geothrix edaphica sp. nov., Geothrix rubra sp. nov., and Geothrix limicola sp. nov., six novel members of Acidobacteriota isolated from soils.</title>
        <authorList>
            <person name="Weisberg A.J."/>
            <person name="Pearce E."/>
            <person name="Kramer C.G."/>
            <person name="Chang J.H."/>
            <person name="Clarke C.R."/>
        </authorList>
    </citation>
    <scope>NUCLEOTIDE SEQUENCE [LARGE SCALE GENOMIC DNA]</scope>
    <source>
        <strain evidence="3 4">NB05-1H</strain>
    </source>
</reference>
<organism evidence="3 4">
    <name type="scientific">Streptomyces acidiscabies</name>
    <dbReference type="NCBI Taxonomy" id="42234"/>
    <lineage>
        <taxon>Bacteria</taxon>
        <taxon>Bacillati</taxon>
        <taxon>Actinomycetota</taxon>
        <taxon>Actinomycetes</taxon>
        <taxon>Kitasatosporales</taxon>
        <taxon>Streptomycetaceae</taxon>
        <taxon>Streptomyces</taxon>
    </lineage>
</organism>
<evidence type="ECO:0000313" key="3">
    <source>
        <dbReference type="EMBL" id="MDX3025632.1"/>
    </source>
</evidence>